<name>A0AAD4GQR5_ASPNN</name>
<dbReference type="PANTHER" id="PTHR37783:SF1">
    <property type="entry name" value="MEMBRANE PROTEIN, PUTATIVE (AFU_ORTHOLOGUE AFUA_1G04315)-RELATED"/>
    <property type="match status" value="1"/>
</dbReference>
<evidence type="ECO:0000259" key="1">
    <source>
        <dbReference type="Pfam" id="PF10615"/>
    </source>
</evidence>
<accession>A0AAD4GQR5</accession>
<protein>
    <recommendedName>
        <fullName evidence="1">DUF2470 domain-containing protein</fullName>
    </recommendedName>
</protein>
<dbReference type="InterPro" id="IPR037119">
    <property type="entry name" value="Haem_oxidase_HugZ-like_sf"/>
</dbReference>
<evidence type="ECO:0000313" key="3">
    <source>
        <dbReference type="Proteomes" id="UP001194746"/>
    </source>
</evidence>
<keyword evidence="3" id="KW-1185">Reference proteome</keyword>
<evidence type="ECO:0000313" key="2">
    <source>
        <dbReference type="EMBL" id="KAF9885776.1"/>
    </source>
</evidence>
<reference evidence="2" key="2">
    <citation type="submission" date="2020-02" db="EMBL/GenBank/DDBJ databases">
        <authorList>
            <person name="Gilchrist C.L.M."/>
            <person name="Chooi Y.-H."/>
        </authorList>
    </citation>
    <scope>NUCLEOTIDE SEQUENCE</scope>
    <source>
        <strain evidence="2">MST-FP2251</strain>
    </source>
</reference>
<sequence>MADSGTKKAILHHMNTDHQGSLRMYLRVYCQVSSREAESARLEDLTLNDLLLRTASGTRYTIPLSPPLKSFADARARVVAMHKECLQKLGLSGVVIKEYRVPRGGHAVAFAVCLGVMVAFSRRGNFVPGSWMYETLGLQRAPQAVTLCHDYQPWVLWSLIGAHVLEAAVLAVTRLKPHGVSMFGSVWWMWMGSTVIEGVSAWHRFDGMVKEQKAKQH</sequence>
<organism evidence="2 3">
    <name type="scientific">Aspergillus nanangensis</name>
    <dbReference type="NCBI Taxonomy" id="2582783"/>
    <lineage>
        <taxon>Eukaryota</taxon>
        <taxon>Fungi</taxon>
        <taxon>Dikarya</taxon>
        <taxon>Ascomycota</taxon>
        <taxon>Pezizomycotina</taxon>
        <taxon>Eurotiomycetes</taxon>
        <taxon>Eurotiomycetidae</taxon>
        <taxon>Eurotiales</taxon>
        <taxon>Aspergillaceae</taxon>
        <taxon>Aspergillus</taxon>
        <taxon>Aspergillus subgen. Circumdati</taxon>
    </lineage>
</organism>
<dbReference type="Pfam" id="PF10615">
    <property type="entry name" value="DUF2470"/>
    <property type="match status" value="1"/>
</dbReference>
<proteinExistence type="predicted"/>
<dbReference type="Proteomes" id="UP001194746">
    <property type="component" value="Unassembled WGS sequence"/>
</dbReference>
<dbReference type="EMBL" id="VCAU01000089">
    <property type="protein sequence ID" value="KAF9885776.1"/>
    <property type="molecule type" value="Genomic_DNA"/>
</dbReference>
<dbReference type="InterPro" id="IPR019595">
    <property type="entry name" value="DUF2470"/>
</dbReference>
<dbReference type="Gene3D" id="3.20.180.10">
    <property type="entry name" value="PNP-oxidase-like"/>
    <property type="match status" value="1"/>
</dbReference>
<reference evidence="2" key="1">
    <citation type="journal article" date="2019" name="Beilstein J. Org. Chem.">
        <title>Nanangenines: drimane sesquiterpenoids as the dominant metabolite cohort of a novel Australian fungus, Aspergillus nanangensis.</title>
        <authorList>
            <person name="Lacey H.J."/>
            <person name="Gilchrist C.L.M."/>
            <person name="Crombie A."/>
            <person name="Kalaitzis J.A."/>
            <person name="Vuong D."/>
            <person name="Rutledge P.J."/>
            <person name="Turner P."/>
            <person name="Pitt J.I."/>
            <person name="Lacey E."/>
            <person name="Chooi Y.H."/>
            <person name="Piggott A.M."/>
        </authorList>
    </citation>
    <scope>NUCLEOTIDE SEQUENCE</scope>
    <source>
        <strain evidence="2">MST-FP2251</strain>
    </source>
</reference>
<dbReference type="AlphaFoldDB" id="A0AAD4GQR5"/>
<comment type="caution">
    <text evidence="2">The sequence shown here is derived from an EMBL/GenBank/DDBJ whole genome shotgun (WGS) entry which is preliminary data.</text>
</comment>
<gene>
    <name evidence="2" type="ORF">FE257_012358</name>
</gene>
<feature type="domain" description="DUF2470" evidence="1">
    <location>
        <begin position="8"/>
        <end position="81"/>
    </location>
</feature>
<dbReference type="PANTHER" id="PTHR37783">
    <property type="entry name" value="MEMBRANE PROTEIN, PUTATIVE (AFU_ORTHOLOGUE AFUA_1G04315)-RELATED"/>
    <property type="match status" value="1"/>
</dbReference>